<dbReference type="AlphaFoldDB" id="A0AAD9KZW7"/>
<dbReference type="Pfam" id="PF00297">
    <property type="entry name" value="Ribosomal_L3"/>
    <property type="match status" value="1"/>
</dbReference>
<dbReference type="Proteomes" id="UP001209878">
    <property type="component" value="Unassembled WGS sequence"/>
</dbReference>
<accession>A0AAD9KZW7</accession>
<reference evidence="11" key="1">
    <citation type="journal article" date="2023" name="Mol. Biol. Evol.">
        <title>Third-Generation Sequencing Reveals the Adaptive Role of the Epigenome in Three Deep-Sea Polychaetes.</title>
        <authorList>
            <person name="Perez M."/>
            <person name="Aroh O."/>
            <person name="Sun Y."/>
            <person name="Lan Y."/>
            <person name="Juniper S.K."/>
            <person name="Young C.R."/>
            <person name="Angers B."/>
            <person name="Qian P.Y."/>
        </authorList>
    </citation>
    <scope>NUCLEOTIDE SEQUENCE</scope>
    <source>
        <strain evidence="11">R07B-5</strain>
    </source>
</reference>
<evidence type="ECO:0000256" key="2">
    <source>
        <dbReference type="ARBA" id="ARBA00006540"/>
    </source>
</evidence>
<dbReference type="GO" id="GO:0006412">
    <property type="term" value="P:translation"/>
    <property type="evidence" value="ECO:0007669"/>
    <property type="project" value="InterPro"/>
</dbReference>
<keyword evidence="6 9" id="KW-0687">Ribonucleoprotein</keyword>
<dbReference type="InterPro" id="IPR000597">
    <property type="entry name" value="Ribosomal_uL3"/>
</dbReference>
<keyword evidence="4 9" id="KW-0689">Ribosomal protein</keyword>
<evidence type="ECO:0000256" key="10">
    <source>
        <dbReference type="SAM" id="MobiDB-lite"/>
    </source>
</evidence>
<keyword evidence="5" id="KW-0496">Mitochondrion</keyword>
<dbReference type="InterPro" id="IPR019927">
    <property type="entry name" value="Ribosomal_uL3_bac/org-type"/>
</dbReference>
<keyword evidence="12" id="KW-1185">Reference proteome</keyword>
<dbReference type="InterPro" id="IPR019926">
    <property type="entry name" value="Ribosomal_uL3_CS"/>
</dbReference>
<dbReference type="InterPro" id="IPR009000">
    <property type="entry name" value="Transl_B-barrel_sf"/>
</dbReference>
<evidence type="ECO:0000256" key="4">
    <source>
        <dbReference type="ARBA" id="ARBA00022980"/>
    </source>
</evidence>
<proteinExistence type="inferred from homology"/>
<comment type="subcellular location">
    <subcellularLocation>
        <location evidence="1">Mitochondrion</location>
    </subcellularLocation>
</comment>
<name>A0AAD9KZW7_RIDPI</name>
<comment type="similarity">
    <text evidence="2 9">Belongs to the universal ribosomal protein uL3 family.</text>
</comment>
<evidence type="ECO:0000256" key="3">
    <source>
        <dbReference type="ARBA" id="ARBA00022946"/>
    </source>
</evidence>
<dbReference type="FunFam" id="2.40.30.10:FF:000049">
    <property type="entry name" value="39S ribosomal protein L3, mitochondrial"/>
    <property type="match status" value="1"/>
</dbReference>
<dbReference type="PANTHER" id="PTHR11229:SF8">
    <property type="entry name" value="LARGE RIBOSOMAL SUBUNIT PROTEIN UL3M"/>
    <property type="match status" value="1"/>
</dbReference>
<dbReference type="SUPFAM" id="SSF50447">
    <property type="entry name" value="Translation proteins"/>
    <property type="match status" value="1"/>
</dbReference>
<comment type="caution">
    <text evidence="11">The sequence shown here is derived from an EMBL/GenBank/DDBJ whole genome shotgun (WGS) entry which is preliminary data.</text>
</comment>
<dbReference type="Gene3D" id="2.40.30.10">
    <property type="entry name" value="Translation factors"/>
    <property type="match status" value="2"/>
</dbReference>
<dbReference type="PROSITE" id="PS00474">
    <property type="entry name" value="RIBOSOMAL_L3"/>
    <property type="match status" value="1"/>
</dbReference>
<evidence type="ECO:0000256" key="9">
    <source>
        <dbReference type="RuleBase" id="RU003905"/>
    </source>
</evidence>
<evidence type="ECO:0000256" key="6">
    <source>
        <dbReference type="ARBA" id="ARBA00023274"/>
    </source>
</evidence>
<evidence type="ECO:0000256" key="7">
    <source>
        <dbReference type="ARBA" id="ARBA00035209"/>
    </source>
</evidence>
<dbReference type="GO" id="GO:0005762">
    <property type="term" value="C:mitochondrial large ribosomal subunit"/>
    <property type="evidence" value="ECO:0007669"/>
    <property type="project" value="TreeGrafter"/>
</dbReference>
<protein>
    <recommendedName>
        <fullName evidence="7">Large ribosomal subunit protein uL3m</fullName>
    </recommendedName>
    <alternativeName>
        <fullName evidence="8">39S ribosomal protein L3, mitochondrial</fullName>
    </alternativeName>
</protein>
<evidence type="ECO:0000256" key="1">
    <source>
        <dbReference type="ARBA" id="ARBA00004173"/>
    </source>
</evidence>
<evidence type="ECO:0000313" key="12">
    <source>
        <dbReference type="Proteomes" id="UP001209878"/>
    </source>
</evidence>
<feature type="region of interest" description="Disordered" evidence="10">
    <location>
        <begin position="256"/>
        <end position="281"/>
    </location>
</feature>
<organism evidence="11 12">
    <name type="scientific">Ridgeia piscesae</name>
    <name type="common">Tubeworm</name>
    <dbReference type="NCBI Taxonomy" id="27915"/>
    <lineage>
        <taxon>Eukaryota</taxon>
        <taxon>Metazoa</taxon>
        <taxon>Spiralia</taxon>
        <taxon>Lophotrochozoa</taxon>
        <taxon>Annelida</taxon>
        <taxon>Polychaeta</taxon>
        <taxon>Sedentaria</taxon>
        <taxon>Canalipalpata</taxon>
        <taxon>Sabellida</taxon>
        <taxon>Siboglinidae</taxon>
        <taxon>Ridgeia</taxon>
    </lineage>
</organism>
<sequence length="391" mass="44943">MAAPMKSVACLIRGTCFLQNAILHDTRFMPRACTHLQITRGRRRTCRPPSWFVRTRTKSHHLNQQELTAENKGFLTEYVEDFYTKKFEETSPLKDGPWERHEWHSHTFRTGVLAVKIGVIPQWDNQGRKFHTTLLQVLDNHVIRYVPPPVFEQSPAFKSHWRNRNGPKYGSVVVGALSCDPQLFTKEYNNLFTEAGVPPKRKLTRFIVTPNAAVQPGTPLFATHFKVGDYVDVQAKTIGHGFQGVVKRWGFKGGPASHGTTKWHRRPGSMGGGREKSGVWKGKKMPGHMGMDWRTLRGLKIWRINTKYNVLYVHGPCIPGPNHCYVRIMDTTLFYRKQAMEDQPPYMPTFFPEDTGDSDLPEEIVDEKLFSFKEPSIRYEEEASTTKKAKR</sequence>
<keyword evidence="3" id="KW-0809">Transit peptide</keyword>
<evidence type="ECO:0000256" key="5">
    <source>
        <dbReference type="ARBA" id="ARBA00023128"/>
    </source>
</evidence>
<dbReference type="NCBIfam" id="TIGR03625">
    <property type="entry name" value="L3_bact"/>
    <property type="match status" value="1"/>
</dbReference>
<gene>
    <name evidence="11" type="ORF">NP493_446g01040</name>
</gene>
<dbReference type="EMBL" id="JAODUO010000446">
    <property type="protein sequence ID" value="KAK2180362.1"/>
    <property type="molecule type" value="Genomic_DNA"/>
</dbReference>
<evidence type="ECO:0000313" key="11">
    <source>
        <dbReference type="EMBL" id="KAK2180362.1"/>
    </source>
</evidence>
<dbReference type="PANTHER" id="PTHR11229">
    <property type="entry name" value="50S RIBOSOMAL PROTEIN L3"/>
    <property type="match status" value="1"/>
</dbReference>
<dbReference type="GO" id="GO:0003735">
    <property type="term" value="F:structural constituent of ribosome"/>
    <property type="evidence" value="ECO:0007669"/>
    <property type="project" value="InterPro"/>
</dbReference>
<evidence type="ECO:0000256" key="8">
    <source>
        <dbReference type="ARBA" id="ARBA00035396"/>
    </source>
</evidence>